<dbReference type="Gene3D" id="1.10.101.10">
    <property type="entry name" value="PGBD-like superfamily/PGBD"/>
    <property type="match status" value="1"/>
</dbReference>
<name>A0A2G1MJR0_9RHOB</name>
<dbReference type="SUPFAM" id="SSF47090">
    <property type="entry name" value="PGBD-like"/>
    <property type="match status" value="1"/>
</dbReference>
<reference evidence="3 4" key="1">
    <citation type="submission" date="2017-08" db="EMBL/GenBank/DDBJ databases">
        <title>Draft Genome Sequence of Loktanella cinnabarina Strain XM1, Isolated from Coastal Surface Water.</title>
        <authorList>
            <person name="Ma R."/>
            <person name="Wang J."/>
            <person name="Wang Q."/>
            <person name="Ma Z."/>
            <person name="Li J."/>
            <person name="Chen L."/>
        </authorList>
    </citation>
    <scope>NUCLEOTIDE SEQUENCE [LARGE SCALE GENOMIC DNA]</scope>
    <source>
        <strain evidence="3 4">XM1</strain>
    </source>
</reference>
<dbReference type="Pfam" id="PF01471">
    <property type="entry name" value="PG_binding_1"/>
    <property type="match status" value="1"/>
</dbReference>
<dbReference type="InterPro" id="IPR002477">
    <property type="entry name" value="Peptidoglycan-bd-like"/>
</dbReference>
<keyword evidence="1" id="KW-0732">Signal</keyword>
<comment type="caution">
    <text evidence="3">The sequence shown here is derived from an EMBL/GenBank/DDBJ whole genome shotgun (WGS) entry which is preliminary data.</text>
</comment>
<feature type="domain" description="Peptidoglycan binding-like" evidence="2">
    <location>
        <begin position="96"/>
        <end position="133"/>
    </location>
</feature>
<proteinExistence type="predicted"/>
<dbReference type="RefSeq" id="WP_099274513.1">
    <property type="nucleotide sequence ID" value="NZ_CANMUC010000005.1"/>
</dbReference>
<dbReference type="InterPro" id="IPR036366">
    <property type="entry name" value="PGBDSf"/>
</dbReference>
<organism evidence="3 4">
    <name type="scientific">Limimaricola cinnabarinus</name>
    <dbReference type="NCBI Taxonomy" id="1125964"/>
    <lineage>
        <taxon>Bacteria</taxon>
        <taxon>Pseudomonadati</taxon>
        <taxon>Pseudomonadota</taxon>
        <taxon>Alphaproteobacteria</taxon>
        <taxon>Rhodobacterales</taxon>
        <taxon>Paracoccaceae</taxon>
        <taxon>Limimaricola</taxon>
    </lineage>
</organism>
<dbReference type="EMBL" id="NQWH01000004">
    <property type="protein sequence ID" value="PHP28860.1"/>
    <property type="molecule type" value="Genomic_DNA"/>
</dbReference>
<evidence type="ECO:0000256" key="1">
    <source>
        <dbReference type="SAM" id="SignalP"/>
    </source>
</evidence>
<evidence type="ECO:0000259" key="2">
    <source>
        <dbReference type="Pfam" id="PF01471"/>
    </source>
</evidence>
<feature type="chain" id="PRO_5013834231" description="Peptidoglycan binding-like domain-containing protein" evidence="1">
    <location>
        <begin position="23"/>
        <end position="165"/>
    </location>
</feature>
<keyword evidence="4" id="KW-1185">Reference proteome</keyword>
<dbReference type="AlphaFoldDB" id="A0A2G1MJR0"/>
<dbReference type="Proteomes" id="UP000221860">
    <property type="component" value="Unassembled WGS sequence"/>
</dbReference>
<evidence type="ECO:0000313" key="3">
    <source>
        <dbReference type="EMBL" id="PHP28860.1"/>
    </source>
</evidence>
<protein>
    <recommendedName>
        <fullName evidence="2">Peptidoglycan binding-like domain-containing protein</fullName>
    </recommendedName>
</protein>
<accession>A0A2G1MJR0</accession>
<sequence>MFRLLIALPLALPLAACTPAPPELPAFVAAEIETDAQGRCFGYDTTPAVIETVREQIREPGDGPARYRSVMRQEILRERRVVKFQTLCPPEFTPAFVETLQRALVTRGFHPGPVTGQLDAVTLDAVQAFQRGSGGPDSPVLSLASAQRLGIRALTPDQLELMNRS</sequence>
<dbReference type="InterPro" id="IPR036365">
    <property type="entry name" value="PGBD-like_sf"/>
</dbReference>
<evidence type="ECO:0000313" key="4">
    <source>
        <dbReference type="Proteomes" id="UP000221860"/>
    </source>
</evidence>
<dbReference type="OrthoDB" id="7861420at2"/>
<gene>
    <name evidence="3" type="ORF">CJ301_03950</name>
</gene>
<feature type="signal peptide" evidence="1">
    <location>
        <begin position="1"/>
        <end position="22"/>
    </location>
</feature>